<protein>
    <submittedName>
        <fullName evidence="5">3'-5' exonuclease</fullName>
    </submittedName>
</protein>
<reference evidence="5 6" key="1">
    <citation type="submission" date="2020-07" db="EMBL/GenBank/DDBJ databases">
        <title>Roseicoccus Jingziensis gen. nov., sp. nov., isolated from coastal seawater.</title>
        <authorList>
            <person name="Feng X."/>
        </authorList>
    </citation>
    <scope>NUCLEOTIDE SEQUENCE [LARGE SCALE GENOMIC DNA]</scope>
    <source>
        <strain evidence="5 6">N1E253</strain>
    </source>
</reference>
<keyword evidence="6" id="KW-1185">Reference proteome</keyword>
<dbReference type="Gene3D" id="3.30.420.10">
    <property type="entry name" value="Ribonuclease H-like superfamily/Ribonuclease H"/>
    <property type="match status" value="1"/>
</dbReference>
<comment type="caution">
    <text evidence="5">The sequence shown here is derived from an EMBL/GenBank/DDBJ whole genome shotgun (WGS) entry which is preliminary data.</text>
</comment>
<dbReference type="GO" id="GO:0006259">
    <property type="term" value="P:DNA metabolic process"/>
    <property type="evidence" value="ECO:0007669"/>
    <property type="project" value="UniProtKB-ARBA"/>
</dbReference>
<dbReference type="Pfam" id="PF00929">
    <property type="entry name" value="RNase_T"/>
    <property type="match status" value="1"/>
</dbReference>
<dbReference type="InterPro" id="IPR036397">
    <property type="entry name" value="RNaseH_sf"/>
</dbReference>
<dbReference type="InterPro" id="IPR012337">
    <property type="entry name" value="RNaseH-like_sf"/>
</dbReference>
<feature type="domain" description="Exonuclease" evidence="4">
    <location>
        <begin position="6"/>
        <end position="177"/>
    </location>
</feature>
<evidence type="ECO:0000259" key="4">
    <source>
        <dbReference type="SMART" id="SM00479"/>
    </source>
</evidence>
<evidence type="ECO:0000256" key="1">
    <source>
        <dbReference type="ARBA" id="ARBA00022722"/>
    </source>
</evidence>
<evidence type="ECO:0000313" key="5">
    <source>
        <dbReference type="EMBL" id="NWK54677.1"/>
    </source>
</evidence>
<evidence type="ECO:0000313" key="6">
    <source>
        <dbReference type="Proteomes" id="UP000557872"/>
    </source>
</evidence>
<organism evidence="5 6">
    <name type="scientific">Oceaniferula marina</name>
    <dbReference type="NCBI Taxonomy" id="2748318"/>
    <lineage>
        <taxon>Bacteria</taxon>
        <taxon>Pseudomonadati</taxon>
        <taxon>Verrucomicrobiota</taxon>
        <taxon>Verrucomicrobiia</taxon>
        <taxon>Verrucomicrobiales</taxon>
        <taxon>Verrucomicrobiaceae</taxon>
        <taxon>Oceaniferula</taxon>
    </lineage>
</organism>
<dbReference type="Proteomes" id="UP000557872">
    <property type="component" value="Unassembled WGS sequence"/>
</dbReference>
<dbReference type="PANTHER" id="PTHR30231:SF4">
    <property type="entry name" value="PROTEIN NEN2"/>
    <property type="match status" value="1"/>
</dbReference>
<sequence length="199" mass="22022">MIRQHTFAAIDFESAGAARGKTDVPVQIGMAMWTTDSGHHRPFVSFIRADRPITWAAQKVHGIGSADLADAPAFMTLWPEIKSTLGGNVVVAHGHGTEKRYLRAFPAHGFEPWVDTLLLARAAWPDLPSHALGDLCNHFQLSSKVSELTPGKTWHDALYDATASLVLLEYLIDTLKLSNSPLDVLIHPDTSDWHRIRRT</sequence>
<keyword evidence="1" id="KW-0540">Nuclease</keyword>
<keyword evidence="2" id="KW-0378">Hydrolase</keyword>
<dbReference type="AlphaFoldDB" id="A0A851GHS1"/>
<dbReference type="EMBL" id="JACBAZ010000001">
    <property type="protein sequence ID" value="NWK54677.1"/>
    <property type="molecule type" value="Genomic_DNA"/>
</dbReference>
<evidence type="ECO:0000256" key="3">
    <source>
        <dbReference type="ARBA" id="ARBA00022839"/>
    </source>
</evidence>
<proteinExistence type="predicted"/>
<accession>A0A851GHS1</accession>
<gene>
    <name evidence="5" type="ORF">HW115_03580</name>
</gene>
<dbReference type="RefSeq" id="WP_178931189.1">
    <property type="nucleotide sequence ID" value="NZ_JACBAZ010000001.1"/>
</dbReference>
<evidence type="ECO:0000256" key="2">
    <source>
        <dbReference type="ARBA" id="ARBA00022801"/>
    </source>
</evidence>
<keyword evidence="3 5" id="KW-0269">Exonuclease</keyword>
<dbReference type="SMART" id="SM00479">
    <property type="entry name" value="EXOIII"/>
    <property type="match status" value="1"/>
</dbReference>
<name>A0A851GHS1_9BACT</name>
<dbReference type="SUPFAM" id="SSF53098">
    <property type="entry name" value="Ribonuclease H-like"/>
    <property type="match status" value="1"/>
</dbReference>
<dbReference type="GO" id="GO:0003676">
    <property type="term" value="F:nucleic acid binding"/>
    <property type="evidence" value="ECO:0007669"/>
    <property type="project" value="InterPro"/>
</dbReference>
<dbReference type="InterPro" id="IPR013520">
    <property type="entry name" value="Ribonucl_H"/>
</dbReference>
<dbReference type="GO" id="GO:0008408">
    <property type="term" value="F:3'-5' exonuclease activity"/>
    <property type="evidence" value="ECO:0007669"/>
    <property type="project" value="TreeGrafter"/>
</dbReference>
<dbReference type="PANTHER" id="PTHR30231">
    <property type="entry name" value="DNA POLYMERASE III SUBUNIT EPSILON"/>
    <property type="match status" value="1"/>
</dbReference>